<dbReference type="KEGG" id="glj:GKIL_2575"/>
<dbReference type="AlphaFoldDB" id="U5QIU7"/>
<dbReference type="EMBL" id="CP003587">
    <property type="protein sequence ID" value="AGY58821.1"/>
    <property type="molecule type" value="Genomic_DNA"/>
</dbReference>
<sequence length="240" mass="26339">MTIIVALKVAAGLVVAADSRLTVLDDHRAVFLSDTNFKLFGVRGYPLSVLTCGSSFLEERAIASWLEHLVQDAAGRQAEWSTVADELAQLLPPPDQGSITYLLVGFERNAIRGADAQMLKINRFASGEVHRFDLSNSAIFWDGEFEALTRLLLGFAPAYADLVAAGPAKGQGEAFIPYYAFSLQEGVEYVEFLVRTQIQFQRFAAQPQTCGGAIDVATITPEDGFQWVRRKAIPPYNYLG</sequence>
<reference evidence="1 2" key="1">
    <citation type="journal article" date="2013" name="PLoS ONE">
        <title>Cultivation and Complete Genome Sequencing of Gloeobacter kilaueensis sp. nov., from a Lava Cave in Kilauea Caldera, Hawai'i.</title>
        <authorList>
            <person name="Saw J.H."/>
            <person name="Schatz M."/>
            <person name="Brown M.V."/>
            <person name="Kunkel D.D."/>
            <person name="Foster J.S."/>
            <person name="Shick H."/>
            <person name="Christensen S."/>
            <person name="Hou S."/>
            <person name="Wan X."/>
            <person name="Donachie S.P."/>
        </authorList>
    </citation>
    <scope>NUCLEOTIDE SEQUENCE [LARGE SCALE GENOMIC DNA]</scope>
    <source>
        <strain evidence="2">JS</strain>
    </source>
</reference>
<organism evidence="1 2">
    <name type="scientific">Gloeobacter kilaueensis (strain ATCC BAA-2537 / CCAP 1431/1 / ULC 316 / JS1)</name>
    <dbReference type="NCBI Taxonomy" id="1183438"/>
    <lineage>
        <taxon>Bacteria</taxon>
        <taxon>Bacillati</taxon>
        <taxon>Cyanobacteriota</taxon>
        <taxon>Cyanophyceae</taxon>
        <taxon>Gloeobacterales</taxon>
        <taxon>Gloeobacteraceae</taxon>
        <taxon>Gloeobacter</taxon>
    </lineage>
</organism>
<dbReference type="OrthoDB" id="978985at2"/>
<evidence type="ECO:0008006" key="3">
    <source>
        <dbReference type="Google" id="ProtNLM"/>
    </source>
</evidence>
<dbReference type="Proteomes" id="UP000017396">
    <property type="component" value="Chromosome"/>
</dbReference>
<dbReference type="RefSeq" id="WP_023174012.1">
    <property type="nucleotide sequence ID" value="NC_022600.1"/>
</dbReference>
<accession>U5QIU7</accession>
<name>U5QIU7_GLOK1</name>
<proteinExistence type="predicted"/>
<evidence type="ECO:0000313" key="1">
    <source>
        <dbReference type="EMBL" id="AGY58821.1"/>
    </source>
</evidence>
<keyword evidence="2" id="KW-1185">Reference proteome</keyword>
<protein>
    <recommendedName>
        <fullName evidence="3">Proteasome subunit beta</fullName>
    </recommendedName>
</protein>
<dbReference type="STRING" id="1183438.GKIL_2575"/>
<evidence type="ECO:0000313" key="2">
    <source>
        <dbReference type="Proteomes" id="UP000017396"/>
    </source>
</evidence>
<dbReference type="eggNOG" id="ENOG50334FQ">
    <property type="taxonomic scope" value="Bacteria"/>
</dbReference>
<dbReference type="HOGENOM" id="CLU_091231_0_0_3"/>
<gene>
    <name evidence="1" type="ORF">GKIL_2575</name>
</gene>